<sequence length="85" mass="9667">MILPNDYIPMPTDLSPPTGPSVAFTAAAAVIVVALLVWWWFSGEGASRWRRKARSFDPWQLIRGMTPRRPNLRPAHADREMRDHG</sequence>
<dbReference type="HOGENOM" id="CLU_2509075_0_0_11"/>
<organism evidence="2 3">
    <name type="scientific">Mycobacterium avium (strain 104)</name>
    <dbReference type="NCBI Taxonomy" id="243243"/>
    <lineage>
        <taxon>Bacteria</taxon>
        <taxon>Bacillati</taxon>
        <taxon>Actinomycetota</taxon>
        <taxon>Actinomycetes</taxon>
        <taxon>Mycobacteriales</taxon>
        <taxon>Mycobacteriaceae</taxon>
        <taxon>Mycobacterium</taxon>
        <taxon>Mycobacterium avium complex (MAC)</taxon>
    </lineage>
</organism>
<evidence type="ECO:0000256" key="1">
    <source>
        <dbReference type="SAM" id="Phobius"/>
    </source>
</evidence>
<evidence type="ECO:0000313" key="2">
    <source>
        <dbReference type="EMBL" id="ABK66254.1"/>
    </source>
</evidence>
<proteinExistence type="predicted"/>
<protein>
    <submittedName>
        <fullName evidence="2">Uncharacterized protein</fullName>
    </submittedName>
</protein>
<accession>A0A0H2ZUU2</accession>
<feature type="transmembrane region" description="Helical" evidence="1">
    <location>
        <begin position="20"/>
        <end position="41"/>
    </location>
</feature>
<evidence type="ECO:0000313" key="3">
    <source>
        <dbReference type="Proteomes" id="UP000001574"/>
    </source>
</evidence>
<name>A0A0H2ZUU2_MYCA1</name>
<gene>
    <name evidence="2" type="ordered locus">MAV_1924</name>
</gene>
<dbReference type="KEGG" id="mav:MAV_1924"/>
<dbReference type="Proteomes" id="UP000001574">
    <property type="component" value="Chromosome"/>
</dbReference>
<reference evidence="2 3" key="1">
    <citation type="submission" date="2006-10" db="EMBL/GenBank/DDBJ databases">
        <authorList>
            <person name="Fleischmann R.D."/>
            <person name="Dodson R.J."/>
            <person name="Haft D.H."/>
            <person name="Merkel J.S."/>
            <person name="Nelson W.C."/>
            <person name="Fraser C.M."/>
        </authorList>
    </citation>
    <scope>NUCLEOTIDE SEQUENCE [LARGE SCALE GENOMIC DNA]</scope>
    <source>
        <strain evidence="2 3">104</strain>
    </source>
</reference>
<dbReference type="RefSeq" id="WP_011724455.1">
    <property type="nucleotide sequence ID" value="NC_008595.1"/>
</dbReference>
<dbReference type="EMBL" id="CP000479">
    <property type="protein sequence ID" value="ABK66254.1"/>
    <property type="molecule type" value="Genomic_DNA"/>
</dbReference>
<keyword evidence="1" id="KW-0812">Transmembrane</keyword>
<keyword evidence="1" id="KW-0472">Membrane</keyword>
<dbReference type="AlphaFoldDB" id="A0A0H2ZUU2"/>
<keyword evidence="1" id="KW-1133">Transmembrane helix</keyword>